<name>A0ABD3WY83_SINWO</name>
<evidence type="ECO:0000256" key="1">
    <source>
        <dbReference type="ARBA" id="ARBA00022729"/>
    </source>
</evidence>
<dbReference type="InterPro" id="IPR036846">
    <property type="entry name" value="GM2-AP_sf"/>
</dbReference>
<evidence type="ECO:0000259" key="3">
    <source>
        <dbReference type="Pfam" id="PF02221"/>
    </source>
</evidence>
<organism evidence="4 5">
    <name type="scientific">Sinanodonta woodiana</name>
    <name type="common">Chinese pond mussel</name>
    <name type="synonym">Anodonta woodiana</name>
    <dbReference type="NCBI Taxonomy" id="1069815"/>
    <lineage>
        <taxon>Eukaryota</taxon>
        <taxon>Metazoa</taxon>
        <taxon>Spiralia</taxon>
        <taxon>Lophotrochozoa</taxon>
        <taxon>Mollusca</taxon>
        <taxon>Bivalvia</taxon>
        <taxon>Autobranchia</taxon>
        <taxon>Heteroconchia</taxon>
        <taxon>Palaeoheterodonta</taxon>
        <taxon>Unionida</taxon>
        <taxon>Unionoidea</taxon>
        <taxon>Unionidae</taxon>
        <taxon>Unioninae</taxon>
        <taxon>Sinanodonta</taxon>
    </lineage>
</organism>
<dbReference type="PANTHER" id="PTHR17357:SF0">
    <property type="entry name" value="GANGLIOSIDE GM2 ACTIVATOR"/>
    <property type="match status" value="1"/>
</dbReference>
<keyword evidence="2" id="KW-0812">Transmembrane</keyword>
<keyword evidence="1" id="KW-0732">Signal</keyword>
<dbReference type="AlphaFoldDB" id="A0ABD3WY83"/>
<keyword evidence="5" id="KW-1185">Reference proteome</keyword>
<feature type="domain" description="MD-2-related lipid-recognition" evidence="3">
    <location>
        <begin position="23"/>
        <end position="129"/>
    </location>
</feature>
<dbReference type="Pfam" id="PF02221">
    <property type="entry name" value="E1_DerP2_DerF2"/>
    <property type="match status" value="1"/>
</dbReference>
<keyword evidence="2" id="KW-0472">Membrane</keyword>
<dbReference type="Gene3D" id="2.70.220.10">
    <property type="entry name" value="Ganglioside GM2 activator"/>
    <property type="match status" value="1"/>
</dbReference>
<evidence type="ECO:0000313" key="5">
    <source>
        <dbReference type="Proteomes" id="UP001634394"/>
    </source>
</evidence>
<evidence type="ECO:0000313" key="4">
    <source>
        <dbReference type="EMBL" id="KAL3878934.1"/>
    </source>
</evidence>
<dbReference type="InterPro" id="IPR003172">
    <property type="entry name" value="ML_dom"/>
</dbReference>
<gene>
    <name evidence="4" type="ORF">ACJMK2_031258</name>
</gene>
<protein>
    <recommendedName>
        <fullName evidence="3">MD-2-related lipid-recognition domain-containing protein</fullName>
    </recommendedName>
</protein>
<sequence length="156" mass="17955">MAFMWHLIDRRVLIRKDPRRPIVFYDVRVHPMPIVTPGTVYLTFSGNITKDLPRGISVELGVVKYMIGIPFPLPCFDNHLGSCLYSNICANLAEYEYRGCPKKFKQYNIQCYCPFQAGDFSLRNLPLNIPKIGGFAGAFVIITIYFQWLRKTNLIS</sequence>
<comment type="caution">
    <text evidence="4">The sequence shown here is derived from an EMBL/GenBank/DDBJ whole genome shotgun (WGS) entry which is preliminary data.</text>
</comment>
<feature type="transmembrane region" description="Helical" evidence="2">
    <location>
        <begin position="132"/>
        <end position="149"/>
    </location>
</feature>
<dbReference type="EMBL" id="JBJQND010000004">
    <property type="protein sequence ID" value="KAL3878934.1"/>
    <property type="molecule type" value="Genomic_DNA"/>
</dbReference>
<dbReference type="PANTHER" id="PTHR17357">
    <property type="entry name" value="GM2 GANGLIOSIDE ACTIVATOR PROTEIN"/>
    <property type="match status" value="1"/>
</dbReference>
<dbReference type="InterPro" id="IPR028996">
    <property type="entry name" value="GM2-AP"/>
</dbReference>
<proteinExistence type="predicted"/>
<reference evidence="4 5" key="1">
    <citation type="submission" date="2024-11" db="EMBL/GenBank/DDBJ databases">
        <title>Chromosome-level genome assembly of the freshwater bivalve Anodonta woodiana.</title>
        <authorList>
            <person name="Chen X."/>
        </authorList>
    </citation>
    <scope>NUCLEOTIDE SEQUENCE [LARGE SCALE GENOMIC DNA]</scope>
    <source>
        <strain evidence="4">MN2024</strain>
        <tissue evidence="4">Gills</tissue>
    </source>
</reference>
<accession>A0ABD3WY83</accession>
<evidence type="ECO:0000256" key="2">
    <source>
        <dbReference type="SAM" id="Phobius"/>
    </source>
</evidence>
<keyword evidence="2" id="KW-1133">Transmembrane helix</keyword>
<dbReference type="Proteomes" id="UP001634394">
    <property type="component" value="Unassembled WGS sequence"/>
</dbReference>
<dbReference type="SUPFAM" id="SSF63707">
    <property type="entry name" value="Ganglioside M2 (gm2) activator"/>
    <property type="match status" value="1"/>
</dbReference>